<protein>
    <recommendedName>
        <fullName evidence="3">MarR family transcriptional regulator</fullName>
    </recommendedName>
</protein>
<evidence type="ECO:0000313" key="1">
    <source>
        <dbReference type="EMBL" id="MBU2664912.1"/>
    </source>
</evidence>
<dbReference type="SUPFAM" id="SSF46785">
    <property type="entry name" value="Winged helix' DNA-binding domain"/>
    <property type="match status" value="1"/>
</dbReference>
<dbReference type="Proteomes" id="UP001519654">
    <property type="component" value="Unassembled WGS sequence"/>
</dbReference>
<accession>A0ABS5YN97</accession>
<proteinExistence type="predicted"/>
<sequence length="134" mass="14270">MTTIPFGPQLVGRTEKALNALLMRRLAGSGVSEPQWVALTLTATGGNENLAEALRVDEAAARAHVDALIAAGLADASGTKATEDGMRLWRAVRAETAELTAKLWGDIPEADQATAARVLNTILTRALYIDEHQH</sequence>
<dbReference type="EMBL" id="JAHKKG010000005">
    <property type="protein sequence ID" value="MBU2664912.1"/>
    <property type="molecule type" value="Genomic_DNA"/>
</dbReference>
<evidence type="ECO:0000313" key="2">
    <source>
        <dbReference type="Proteomes" id="UP001519654"/>
    </source>
</evidence>
<gene>
    <name evidence="1" type="ORF">KOI35_15525</name>
</gene>
<dbReference type="RefSeq" id="WP_215788092.1">
    <property type="nucleotide sequence ID" value="NZ_JAHKKG010000005.1"/>
</dbReference>
<organism evidence="1 2">
    <name type="scientific">Paractinoplanes bogorensis</name>
    <dbReference type="NCBI Taxonomy" id="1610840"/>
    <lineage>
        <taxon>Bacteria</taxon>
        <taxon>Bacillati</taxon>
        <taxon>Actinomycetota</taxon>
        <taxon>Actinomycetes</taxon>
        <taxon>Micromonosporales</taxon>
        <taxon>Micromonosporaceae</taxon>
        <taxon>Paractinoplanes</taxon>
    </lineage>
</organism>
<comment type="caution">
    <text evidence="1">The sequence shown here is derived from an EMBL/GenBank/DDBJ whole genome shotgun (WGS) entry which is preliminary data.</text>
</comment>
<evidence type="ECO:0008006" key="3">
    <source>
        <dbReference type="Google" id="ProtNLM"/>
    </source>
</evidence>
<reference evidence="1 2" key="1">
    <citation type="submission" date="2021-06" db="EMBL/GenBank/DDBJ databases">
        <title>Actinoplanes lichenicola sp. nov., and Actinoplanes ovalisporus sp. nov., isolated from lichen in Thailand.</title>
        <authorList>
            <person name="Saeng-In P."/>
            <person name="Kanchanasin P."/>
            <person name="Yuki M."/>
            <person name="Kudo T."/>
            <person name="Ohkuma M."/>
            <person name="Phongsopitanun W."/>
            <person name="Tanasupawat S."/>
        </authorList>
    </citation>
    <scope>NUCLEOTIDE SEQUENCE [LARGE SCALE GENOMIC DNA]</scope>
    <source>
        <strain evidence="1 2">NBRC 110975</strain>
    </source>
</reference>
<name>A0ABS5YN97_9ACTN</name>
<keyword evidence="2" id="KW-1185">Reference proteome</keyword>
<dbReference type="Gene3D" id="1.10.10.10">
    <property type="entry name" value="Winged helix-like DNA-binding domain superfamily/Winged helix DNA-binding domain"/>
    <property type="match status" value="1"/>
</dbReference>
<dbReference type="InterPro" id="IPR036390">
    <property type="entry name" value="WH_DNA-bd_sf"/>
</dbReference>
<dbReference type="InterPro" id="IPR036388">
    <property type="entry name" value="WH-like_DNA-bd_sf"/>
</dbReference>